<sequence>MRRFLGLMFHRLTMRKSFVLLLIPAAFLLYVSFQASRSLLRTASGPLANILYLQSVHKDSADPGSNGGKIILMTYGRSGSSFTSEIIQQDPGVFYTFEPLYNLIRRYLGKTGVKKLVYPNTTDWATAYDKESIAIMEVFLTCGFESMNSRDINNFQLRNSADSRLLWGCVQRKGNWTPVDALDCFIKARKACFECPVKMVKTIRIRGSAVRKMMEKHPDLKILYLIRDPRGTLASQQRVFNNFKWEETANFSANYCQTFREDLAEIGQLLERFPGRLRLLRYENMAENPLKESEAMYRFLGLDFTPTVREFVFNKTMAGQKGKSAYSTSRQNSTETANSWRKKLTIAAAMIIDRNCKDIYQHLGYLPVNTLMEMTDVSHSLKKKVAFHGQEL</sequence>
<dbReference type="EMBL" id="JBAMIC010000021">
    <property type="protein sequence ID" value="KAK7093176.1"/>
    <property type="molecule type" value="Genomic_DNA"/>
</dbReference>
<dbReference type="PANTHER" id="PTHR10704:SF44">
    <property type="entry name" value="LD35051P-RELATED"/>
    <property type="match status" value="1"/>
</dbReference>
<gene>
    <name evidence="2" type="ORF">V1264_008817</name>
</gene>
<organism evidence="2 3">
    <name type="scientific">Littorina saxatilis</name>
    <dbReference type="NCBI Taxonomy" id="31220"/>
    <lineage>
        <taxon>Eukaryota</taxon>
        <taxon>Metazoa</taxon>
        <taxon>Spiralia</taxon>
        <taxon>Lophotrochozoa</taxon>
        <taxon>Mollusca</taxon>
        <taxon>Gastropoda</taxon>
        <taxon>Caenogastropoda</taxon>
        <taxon>Littorinimorpha</taxon>
        <taxon>Littorinoidea</taxon>
        <taxon>Littorinidae</taxon>
        <taxon>Littorina</taxon>
    </lineage>
</organism>
<dbReference type="GO" id="GO:0006790">
    <property type="term" value="P:sulfur compound metabolic process"/>
    <property type="evidence" value="ECO:0007669"/>
    <property type="project" value="TreeGrafter"/>
</dbReference>
<dbReference type="InterPro" id="IPR000863">
    <property type="entry name" value="Sulfotransferase_dom"/>
</dbReference>
<dbReference type="Proteomes" id="UP001374579">
    <property type="component" value="Unassembled WGS sequence"/>
</dbReference>
<dbReference type="AlphaFoldDB" id="A0AAN9ATV1"/>
<dbReference type="Pfam" id="PF00685">
    <property type="entry name" value="Sulfotransfer_1"/>
    <property type="match status" value="1"/>
</dbReference>
<name>A0AAN9ATV1_9CAEN</name>
<proteinExistence type="predicted"/>
<reference evidence="2 3" key="1">
    <citation type="submission" date="2024-02" db="EMBL/GenBank/DDBJ databases">
        <title>Chromosome-scale genome assembly of the rough periwinkle Littorina saxatilis.</title>
        <authorList>
            <person name="De Jode A."/>
            <person name="Faria R."/>
            <person name="Formenti G."/>
            <person name="Sims Y."/>
            <person name="Smith T.P."/>
            <person name="Tracey A."/>
            <person name="Wood J.M.D."/>
            <person name="Zagrodzka Z.B."/>
            <person name="Johannesson K."/>
            <person name="Butlin R.K."/>
            <person name="Leder E.H."/>
        </authorList>
    </citation>
    <scope>NUCLEOTIDE SEQUENCE [LARGE SCALE GENOMIC DNA]</scope>
    <source>
        <strain evidence="2">Snail1</strain>
        <tissue evidence="2">Muscle</tissue>
    </source>
</reference>
<evidence type="ECO:0000259" key="1">
    <source>
        <dbReference type="Pfam" id="PF00685"/>
    </source>
</evidence>
<evidence type="ECO:0000313" key="3">
    <source>
        <dbReference type="Proteomes" id="UP001374579"/>
    </source>
</evidence>
<evidence type="ECO:0000313" key="2">
    <source>
        <dbReference type="EMBL" id="KAK7093176.1"/>
    </source>
</evidence>
<dbReference type="InterPro" id="IPR027417">
    <property type="entry name" value="P-loop_NTPase"/>
</dbReference>
<protein>
    <recommendedName>
        <fullName evidence="1">Sulfotransferase domain-containing protein</fullName>
    </recommendedName>
</protein>
<feature type="domain" description="Sulfotransferase" evidence="1">
    <location>
        <begin position="69"/>
        <end position="358"/>
    </location>
</feature>
<comment type="caution">
    <text evidence="2">The sequence shown here is derived from an EMBL/GenBank/DDBJ whole genome shotgun (WGS) entry which is preliminary data.</text>
</comment>
<dbReference type="SUPFAM" id="SSF52540">
    <property type="entry name" value="P-loop containing nucleoside triphosphate hydrolases"/>
    <property type="match status" value="1"/>
</dbReference>
<dbReference type="Gene3D" id="3.40.50.300">
    <property type="entry name" value="P-loop containing nucleotide triphosphate hydrolases"/>
    <property type="match status" value="1"/>
</dbReference>
<dbReference type="GO" id="GO:0001517">
    <property type="term" value="F:N-acetylglucosamine 6-O-sulfotransferase activity"/>
    <property type="evidence" value="ECO:0007669"/>
    <property type="project" value="TreeGrafter"/>
</dbReference>
<dbReference type="GO" id="GO:0006044">
    <property type="term" value="P:N-acetylglucosamine metabolic process"/>
    <property type="evidence" value="ECO:0007669"/>
    <property type="project" value="TreeGrafter"/>
</dbReference>
<keyword evidence="3" id="KW-1185">Reference proteome</keyword>
<dbReference type="PANTHER" id="PTHR10704">
    <property type="entry name" value="CARBOHYDRATE SULFOTRANSFERASE"/>
    <property type="match status" value="1"/>
</dbReference>
<dbReference type="InterPro" id="IPR051135">
    <property type="entry name" value="Gal/GlcNAc/GalNAc_ST"/>
</dbReference>
<accession>A0AAN9ATV1</accession>